<dbReference type="AlphaFoldDB" id="A0A813UJZ4"/>
<reference evidence="1" key="1">
    <citation type="submission" date="2021-02" db="EMBL/GenBank/DDBJ databases">
        <authorList>
            <person name="Nowell W R."/>
        </authorList>
    </citation>
    <scope>NUCLEOTIDE SEQUENCE</scope>
</reference>
<sequence>MASIEDLCDELVIMIWNKLNNFDVFYSFMGVNKRFDRLVRDVSYTRSIQLFDKDSNNNDCSLPDILLDRLCFDVLPQIHDNIECLTLEPLSMERILCAAQYSHLHKLPLVNFGHQSTRHYFTNESPFANLFKQRITHLNVSINFKLKLLLVDSNENLYAFISSIFTNLIDFNFTCHCFWRRFQHLTIDDSCNKTSFLQNVINLRIDVDTLDDCLRLLDGRLIYLRKFIVNIYRIESSTLNIGSKTLTNLRHFSLTSPKSTTEYDNYVLPLLQRMINLEKLILCLSISRRSTYIDGFHFKNQIFIHMPQLRTFDFEITTSVPRSERGNQLTNHELQNTFIDERYRQVISYINDDRIIGSESHIFSLPYTIDTSLTLTSGFPGGLLPNVRDLLLMDLRNSFDHQFFMIIAQSFPYLTDLSIHNHEQQQQYKRLNEADENNPQLSIIEFSHLNNLRLDSSHIDYAEQFLDEMNTRLPCLIHLDVSYEDLEIVTENFTRDATRRHCAQLNRIQFYKSIVLSENFYLYFLPLNRFQL</sequence>
<name>A0A813UJZ4_9BILA</name>
<dbReference type="EMBL" id="CAJNOG010000041">
    <property type="protein sequence ID" value="CAF0824752.1"/>
    <property type="molecule type" value="Genomic_DNA"/>
</dbReference>
<dbReference type="Proteomes" id="UP000663845">
    <property type="component" value="Unassembled WGS sequence"/>
</dbReference>
<evidence type="ECO:0000313" key="2">
    <source>
        <dbReference type="Proteomes" id="UP000663845"/>
    </source>
</evidence>
<protein>
    <recommendedName>
        <fullName evidence="3">F-box domain-containing protein</fullName>
    </recommendedName>
</protein>
<gene>
    <name evidence="1" type="ORF">JYZ213_LOCUS6506</name>
</gene>
<organism evidence="1 2">
    <name type="scientific">Adineta steineri</name>
    <dbReference type="NCBI Taxonomy" id="433720"/>
    <lineage>
        <taxon>Eukaryota</taxon>
        <taxon>Metazoa</taxon>
        <taxon>Spiralia</taxon>
        <taxon>Gnathifera</taxon>
        <taxon>Rotifera</taxon>
        <taxon>Eurotatoria</taxon>
        <taxon>Bdelloidea</taxon>
        <taxon>Adinetida</taxon>
        <taxon>Adinetidae</taxon>
        <taxon>Adineta</taxon>
    </lineage>
</organism>
<evidence type="ECO:0000313" key="1">
    <source>
        <dbReference type="EMBL" id="CAF0824752.1"/>
    </source>
</evidence>
<evidence type="ECO:0008006" key="3">
    <source>
        <dbReference type="Google" id="ProtNLM"/>
    </source>
</evidence>
<proteinExistence type="predicted"/>
<accession>A0A813UJZ4</accession>
<comment type="caution">
    <text evidence="1">The sequence shown here is derived from an EMBL/GenBank/DDBJ whole genome shotgun (WGS) entry which is preliminary data.</text>
</comment>